<accession>I3EJZ0</accession>
<reference evidence="1" key="1">
    <citation type="submission" date="2011-01" db="EMBL/GenBank/DDBJ databases">
        <title>The Genome Sequence of Nematocida parisii strain ERTm3.</title>
        <authorList>
            <consortium name="The Broad Institute Genome Sequencing Platform"/>
            <consortium name="The Broad Institute Genome Sequencing Center for Infectious Disease"/>
            <person name="Cuomo C."/>
            <person name="Troemel E."/>
            <person name="Young S.K."/>
            <person name="Zeng Q."/>
            <person name="Gargeya S."/>
            <person name="Fitzgerald M."/>
            <person name="Haas B."/>
            <person name="Abouelleil A."/>
            <person name="Alvarado L."/>
            <person name="Arachchi H.M."/>
            <person name="Berlin A."/>
            <person name="Chapman S.B."/>
            <person name="Gearin G."/>
            <person name="Goldberg J."/>
            <person name="Griggs A."/>
            <person name="Gujja S."/>
            <person name="Hansen M."/>
            <person name="Heiman D."/>
            <person name="Howarth C."/>
            <person name="Larimer J."/>
            <person name="Lui A."/>
            <person name="MacDonald P.J.P."/>
            <person name="McCowen C."/>
            <person name="Montmayeur A."/>
            <person name="Murphy C."/>
            <person name="Neiman D."/>
            <person name="Pearson M."/>
            <person name="Priest M."/>
            <person name="Roberts A."/>
            <person name="Saif S."/>
            <person name="Shea T."/>
            <person name="Sisk P."/>
            <person name="Stolte C."/>
            <person name="Sykes S."/>
            <person name="Wortman J."/>
            <person name="Nusbaum C."/>
            <person name="Birren B."/>
        </authorList>
    </citation>
    <scope>NUCLEOTIDE SEQUENCE</scope>
    <source>
        <strain evidence="1">ERTm3</strain>
    </source>
</reference>
<organism evidence="1 2">
    <name type="scientific">Nematocida parisii (strain ERTm3)</name>
    <name type="common">Nematode killer fungus</name>
    <dbReference type="NCBI Taxonomy" id="935791"/>
    <lineage>
        <taxon>Eukaryota</taxon>
        <taxon>Fungi</taxon>
        <taxon>Fungi incertae sedis</taxon>
        <taxon>Microsporidia</taxon>
        <taxon>Nematocida</taxon>
    </lineage>
</organism>
<evidence type="ECO:0000313" key="2">
    <source>
        <dbReference type="Proteomes" id="UP000002872"/>
    </source>
</evidence>
<keyword evidence="2" id="KW-1185">Reference proteome</keyword>
<proteinExistence type="predicted"/>
<sequence>MGKEIKRLLAPMNSTSFEECTEELWNKCWALILQIAEQEGPFSVSNLPCIKCFPRCIGEINYTDWCEAFYGQAILSEPKTYKEIEFELTRWNSVHSASFLNAWQMGKGNRDLAFQYLWSECARLDKQFGNKSTWDNY</sequence>
<dbReference type="InParanoid" id="I3EJZ0"/>
<dbReference type="EMBL" id="GL870876">
    <property type="protein sequence ID" value="EIJ89537.1"/>
    <property type="molecule type" value="Genomic_DNA"/>
</dbReference>
<protein>
    <submittedName>
        <fullName evidence="1">Uncharacterized protein</fullName>
    </submittedName>
</protein>
<dbReference type="HOGENOM" id="CLU_1865649_0_0_1"/>
<evidence type="ECO:0000313" key="1">
    <source>
        <dbReference type="EMBL" id="EIJ89537.1"/>
    </source>
</evidence>
<gene>
    <name evidence="1" type="ORF">NEQG_00307</name>
</gene>
<dbReference type="AlphaFoldDB" id="I3EJZ0"/>
<dbReference type="OrthoDB" id="10318519at2759"/>
<dbReference type="Proteomes" id="UP000002872">
    <property type="component" value="Unassembled WGS sequence"/>
</dbReference>
<name>I3EJZ0_NEMP3</name>
<dbReference type="VEuPathDB" id="MicrosporidiaDB:NEQG_00307"/>